<reference evidence="4" key="1">
    <citation type="submission" date="2020-10" db="EMBL/GenBank/DDBJ databases">
        <title>Chromosome-scale genome assembly of the Allis shad, Alosa alosa.</title>
        <authorList>
            <person name="Margot Z."/>
            <person name="Christophe K."/>
            <person name="Cabau C."/>
            <person name="Louis A."/>
            <person name="Berthelot C."/>
            <person name="Parey E."/>
            <person name="Roest Crollius H."/>
            <person name="Montfort J."/>
            <person name="Robinson-Rechavi M."/>
            <person name="Bucao C."/>
            <person name="Bouchez O."/>
            <person name="Gislard M."/>
            <person name="Lluch J."/>
            <person name="Milhes M."/>
            <person name="Lampietro C."/>
            <person name="Lopez Roques C."/>
            <person name="Donnadieu C."/>
            <person name="Braasch I."/>
            <person name="Desvignes T."/>
            <person name="Postlethwait J."/>
            <person name="Bobe J."/>
            <person name="Guiguen Y."/>
        </authorList>
    </citation>
    <scope>NUCLEOTIDE SEQUENCE</scope>
    <source>
        <strain evidence="4">M-15738</strain>
        <tissue evidence="4">Blood</tissue>
    </source>
</reference>
<evidence type="ECO:0000313" key="4">
    <source>
        <dbReference type="EMBL" id="KAG5276403.1"/>
    </source>
</evidence>
<proteinExistence type="predicted"/>
<dbReference type="GO" id="GO:0005886">
    <property type="term" value="C:plasma membrane"/>
    <property type="evidence" value="ECO:0007669"/>
    <property type="project" value="TreeGrafter"/>
</dbReference>
<dbReference type="EMBL" id="JADWDJ010000009">
    <property type="protein sequence ID" value="KAG5276403.1"/>
    <property type="molecule type" value="Genomic_DNA"/>
</dbReference>
<dbReference type="FunFam" id="2.60.40.10:FF:000023">
    <property type="entry name" value="receptor-type tyrosine-protein phosphatase delta isoform X2"/>
    <property type="match status" value="1"/>
</dbReference>
<keyword evidence="2" id="KW-0732">Signal</keyword>
<dbReference type="GO" id="GO:0007156">
    <property type="term" value="P:homophilic cell adhesion via plasma membrane adhesion molecules"/>
    <property type="evidence" value="ECO:0007669"/>
    <property type="project" value="TreeGrafter"/>
</dbReference>
<comment type="caution">
    <text evidence="4">The sequence shown here is derived from an EMBL/GenBank/DDBJ whole genome shotgun (WGS) entry which is preliminary data.</text>
</comment>
<dbReference type="InterPro" id="IPR003599">
    <property type="entry name" value="Ig_sub"/>
</dbReference>
<evidence type="ECO:0000256" key="2">
    <source>
        <dbReference type="SAM" id="SignalP"/>
    </source>
</evidence>
<dbReference type="SMART" id="SM00408">
    <property type="entry name" value="IGc2"/>
    <property type="match status" value="1"/>
</dbReference>
<sequence>MMPREVVTLMPFLLPLSAVLLTPLLHSSNALSLPTFTKVPMDLIGVSGGAVSFVCQASGDPKPKVTWNKKGKRVNSPLAWNIEFDEGAGAVLRIQPLRAPRDENIYECVAENTVGEITTSAKLSIIREDLLPGGFPRIDMGPQLKVVEAVRQPPCCVRGGLRPVRDQLVQGPTPARQAR</sequence>
<dbReference type="PANTHER" id="PTHR10075">
    <property type="entry name" value="BASIGIN RELATED"/>
    <property type="match status" value="1"/>
</dbReference>
<dbReference type="Proteomes" id="UP000823561">
    <property type="component" value="Chromosome 9"/>
</dbReference>
<dbReference type="InterPro" id="IPR036179">
    <property type="entry name" value="Ig-like_dom_sf"/>
</dbReference>
<feature type="chain" id="PRO_5043652692" description="Ig-like domain-containing protein" evidence="2">
    <location>
        <begin position="31"/>
        <end position="179"/>
    </location>
</feature>
<dbReference type="InterPro" id="IPR013783">
    <property type="entry name" value="Ig-like_fold"/>
</dbReference>
<dbReference type="SUPFAM" id="SSF48726">
    <property type="entry name" value="Immunoglobulin"/>
    <property type="match status" value="1"/>
</dbReference>
<gene>
    <name evidence="4" type="ORF">AALO_G00131620</name>
</gene>
<evidence type="ECO:0000256" key="1">
    <source>
        <dbReference type="ARBA" id="ARBA00023319"/>
    </source>
</evidence>
<dbReference type="PROSITE" id="PS50835">
    <property type="entry name" value="IG_LIKE"/>
    <property type="match status" value="1"/>
</dbReference>
<accession>A0AAV6GMQ8</accession>
<dbReference type="InterPro" id="IPR007110">
    <property type="entry name" value="Ig-like_dom"/>
</dbReference>
<dbReference type="Gene3D" id="2.60.40.10">
    <property type="entry name" value="Immunoglobulins"/>
    <property type="match status" value="1"/>
</dbReference>
<name>A0AAV6GMQ8_9TELE</name>
<evidence type="ECO:0000313" key="5">
    <source>
        <dbReference type="Proteomes" id="UP000823561"/>
    </source>
</evidence>
<keyword evidence="5" id="KW-1185">Reference proteome</keyword>
<dbReference type="Pfam" id="PF07679">
    <property type="entry name" value="I-set"/>
    <property type="match status" value="1"/>
</dbReference>
<dbReference type="AlphaFoldDB" id="A0AAV6GMQ8"/>
<organism evidence="4 5">
    <name type="scientific">Alosa alosa</name>
    <name type="common">allis shad</name>
    <dbReference type="NCBI Taxonomy" id="278164"/>
    <lineage>
        <taxon>Eukaryota</taxon>
        <taxon>Metazoa</taxon>
        <taxon>Chordata</taxon>
        <taxon>Craniata</taxon>
        <taxon>Vertebrata</taxon>
        <taxon>Euteleostomi</taxon>
        <taxon>Actinopterygii</taxon>
        <taxon>Neopterygii</taxon>
        <taxon>Teleostei</taxon>
        <taxon>Clupei</taxon>
        <taxon>Clupeiformes</taxon>
        <taxon>Clupeoidei</taxon>
        <taxon>Clupeidae</taxon>
        <taxon>Alosa</taxon>
    </lineage>
</organism>
<feature type="domain" description="Ig-like" evidence="3">
    <location>
        <begin position="34"/>
        <end position="124"/>
    </location>
</feature>
<dbReference type="GO" id="GO:0007411">
    <property type="term" value="P:axon guidance"/>
    <property type="evidence" value="ECO:0007669"/>
    <property type="project" value="TreeGrafter"/>
</dbReference>
<dbReference type="InterPro" id="IPR013098">
    <property type="entry name" value="Ig_I-set"/>
</dbReference>
<protein>
    <recommendedName>
        <fullName evidence="3">Ig-like domain-containing protein</fullName>
    </recommendedName>
</protein>
<keyword evidence="1" id="KW-0393">Immunoglobulin domain</keyword>
<dbReference type="GO" id="GO:0098632">
    <property type="term" value="F:cell-cell adhesion mediator activity"/>
    <property type="evidence" value="ECO:0007669"/>
    <property type="project" value="TreeGrafter"/>
</dbReference>
<dbReference type="GO" id="GO:0030424">
    <property type="term" value="C:axon"/>
    <property type="evidence" value="ECO:0007669"/>
    <property type="project" value="TreeGrafter"/>
</dbReference>
<dbReference type="InterPro" id="IPR003598">
    <property type="entry name" value="Ig_sub2"/>
</dbReference>
<dbReference type="GO" id="GO:0070593">
    <property type="term" value="P:dendrite self-avoidance"/>
    <property type="evidence" value="ECO:0007669"/>
    <property type="project" value="TreeGrafter"/>
</dbReference>
<dbReference type="PANTHER" id="PTHR10075:SF100">
    <property type="entry name" value="FASCICLIN-2"/>
    <property type="match status" value="1"/>
</dbReference>
<feature type="signal peptide" evidence="2">
    <location>
        <begin position="1"/>
        <end position="30"/>
    </location>
</feature>
<dbReference type="SMART" id="SM00409">
    <property type="entry name" value="IG"/>
    <property type="match status" value="1"/>
</dbReference>
<evidence type="ECO:0000259" key="3">
    <source>
        <dbReference type="PROSITE" id="PS50835"/>
    </source>
</evidence>